<sequence>MSEYTDIENTGAPAVPDLTNTTDPREDYDETVLSHRIQTNE</sequence>
<dbReference type="EMBL" id="BAAADU010000002">
    <property type="protein sequence ID" value="GAA0648119.1"/>
    <property type="molecule type" value="Genomic_DNA"/>
</dbReference>
<dbReference type="AlphaFoldDB" id="A0AAV3SZJ0"/>
<gene>
    <name evidence="2" type="ORF">GCM10009019_08280</name>
</gene>
<protein>
    <submittedName>
        <fullName evidence="2">Uncharacterized protein</fullName>
    </submittedName>
</protein>
<dbReference type="RefSeq" id="WP_255473823.1">
    <property type="nucleotide sequence ID" value="NZ_BAAADU010000002.1"/>
</dbReference>
<dbReference type="Proteomes" id="UP001500194">
    <property type="component" value="Unassembled WGS sequence"/>
</dbReference>
<dbReference type="GeneID" id="73769946"/>
<keyword evidence="3" id="KW-1185">Reference proteome</keyword>
<evidence type="ECO:0000313" key="3">
    <source>
        <dbReference type="Proteomes" id="UP001500194"/>
    </source>
</evidence>
<reference evidence="2 3" key="1">
    <citation type="journal article" date="2019" name="Int. J. Syst. Evol. Microbiol.">
        <title>The Global Catalogue of Microorganisms (GCM) 10K type strain sequencing project: providing services to taxonomists for standard genome sequencing and annotation.</title>
        <authorList>
            <consortium name="The Broad Institute Genomics Platform"/>
            <consortium name="The Broad Institute Genome Sequencing Center for Infectious Disease"/>
            <person name="Wu L."/>
            <person name="Ma J."/>
        </authorList>
    </citation>
    <scope>NUCLEOTIDE SEQUENCE [LARGE SCALE GENOMIC DNA]</scope>
    <source>
        <strain evidence="2 3">JCM 16327</strain>
    </source>
</reference>
<evidence type="ECO:0000313" key="2">
    <source>
        <dbReference type="EMBL" id="GAA0648119.1"/>
    </source>
</evidence>
<accession>A0AAV3SZJ0</accession>
<evidence type="ECO:0000256" key="1">
    <source>
        <dbReference type="SAM" id="MobiDB-lite"/>
    </source>
</evidence>
<name>A0AAV3SZJ0_9EURY</name>
<proteinExistence type="predicted"/>
<organism evidence="2 3">
    <name type="scientific">Salarchaeum japonicum</name>
    <dbReference type="NCBI Taxonomy" id="555573"/>
    <lineage>
        <taxon>Archaea</taxon>
        <taxon>Methanobacteriati</taxon>
        <taxon>Methanobacteriota</taxon>
        <taxon>Stenosarchaea group</taxon>
        <taxon>Halobacteria</taxon>
        <taxon>Halobacteriales</taxon>
        <taxon>Halobacteriaceae</taxon>
    </lineage>
</organism>
<comment type="caution">
    <text evidence="2">The sequence shown here is derived from an EMBL/GenBank/DDBJ whole genome shotgun (WGS) entry which is preliminary data.</text>
</comment>
<feature type="region of interest" description="Disordered" evidence="1">
    <location>
        <begin position="1"/>
        <end position="41"/>
    </location>
</feature>